<keyword evidence="1" id="KW-0614">Plasmid</keyword>
<proteinExistence type="predicted"/>
<name>A0AAU7LZZ6_9BURK</name>
<geneLocation type="plasmid" evidence="1">
    <name>p1</name>
</geneLocation>
<protein>
    <submittedName>
        <fullName evidence="1">Uncharacterized protein</fullName>
    </submittedName>
</protein>
<sequence>MEVYAAVELFVCVNMTLAQQDSPACSVPQARPPEPQSHVIAVGARAASMGWRWAASGSPSPRKPACLARLEALSHLSVRAASSALG</sequence>
<evidence type="ECO:0000313" key="1">
    <source>
        <dbReference type="EMBL" id="XBP72533.1"/>
    </source>
</evidence>
<reference evidence="1" key="1">
    <citation type="submission" date="2024-05" db="EMBL/GenBank/DDBJ databases">
        <authorList>
            <person name="Bunk B."/>
            <person name="Swiderski J."/>
            <person name="Sproer C."/>
            <person name="Thiel V."/>
        </authorList>
    </citation>
    <scope>NUCLEOTIDE SEQUENCE</scope>
    <source>
        <strain evidence="1">DSM 17735</strain>
        <plasmid evidence="1">p1</plasmid>
    </source>
</reference>
<dbReference type="EMBL" id="CP157676">
    <property type="protein sequence ID" value="XBP72533.1"/>
    <property type="molecule type" value="Genomic_DNA"/>
</dbReference>
<accession>A0AAU7LZZ6</accession>
<gene>
    <name evidence="1" type="ORF">ABLV49_20795</name>
</gene>
<dbReference type="AlphaFoldDB" id="A0AAU7LZZ6"/>
<dbReference type="RefSeq" id="WP_349282183.1">
    <property type="nucleotide sequence ID" value="NZ_CBCSCU010000025.1"/>
</dbReference>
<organism evidence="1">
    <name type="scientific">Polaromonas hydrogenivorans</name>
    <dbReference type="NCBI Taxonomy" id="335476"/>
    <lineage>
        <taxon>Bacteria</taxon>
        <taxon>Pseudomonadati</taxon>
        <taxon>Pseudomonadota</taxon>
        <taxon>Betaproteobacteria</taxon>
        <taxon>Burkholderiales</taxon>
        <taxon>Comamonadaceae</taxon>
        <taxon>Polaromonas</taxon>
    </lineage>
</organism>